<dbReference type="EMBL" id="AY288101">
    <property type="protein sequence ID" value="AAQ19775.1"/>
    <property type="molecule type" value="Genomic_DNA"/>
</dbReference>
<feature type="signal peptide" evidence="1">
    <location>
        <begin position="1"/>
        <end position="23"/>
    </location>
</feature>
<gene>
    <name evidence="2" type="primary">csdA</name>
</gene>
<feature type="chain" id="PRO_5004262477" evidence="1">
    <location>
        <begin position="24"/>
        <end position="166"/>
    </location>
</feature>
<sequence>MKLKKTIGAMAMATLFATMAASAVEKNITVRASVDPKLDLLQADGTSLPDSIALTYSSASNNFEVYSLNTAIHTNDKTKAVVVKLSAPAVLSNIMKPSSQIPMKVTLGGKTLSTADAEFAADTLNFGASGVENVSSVQQLTIHAEAAPPEAGNYQGVISLIMTQKT</sequence>
<keyword evidence="1" id="KW-0732">Signal</keyword>
<proteinExistence type="predicted"/>
<organism evidence="2">
    <name type="scientific">Escherichia coli</name>
    <dbReference type="NCBI Taxonomy" id="562"/>
    <lineage>
        <taxon>Bacteria</taxon>
        <taxon>Pseudomonadati</taxon>
        <taxon>Pseudomonadota</taxon>
        <taxon>Gammaproteobacteria</taxon>
        <taxon>Enterobacterales</taxon>
        <taxon>Enterobacteriaceae</taxon>
        <taxon>Escherichia</taxon>
    </lineage>
</organism>
<dbReference type="AlphaFoldDB" id="Q5SGE4"/>
<reference evidence="2" key="1">
    <citation type="journal article" date="2004" name="Infect. Immun.">
        <title>Evolutionary and functional relationships of colonization factor antigen i and other class 5 adhesive fimbriae of enterotoxigenic Escherichia coli.</title>
        <authorList>
            <person name="Anantha R.P."/>
            <person name="McVeigh A.L."/>
            <person name="Lee L.H."/>
            <person name="Agnew M.K."/>
            <person name="Cassels F.J."/>
            <person name="Scott D.A."/>
            <person name="Whittam T.S."/>
            <person name="Savarino S.J."/>
        </authorList>
    </citation>
    <scope>NUCLEOTIDE SEQUENCE</scope>
    <source>
        <strain evidence="2">WS0115A</strain>
    </source>
</reference>
<evidence type="ECO:0000256" key="1">
    <source>
        <dbReference type="SAM" id="SignalP"/>
    </source>
</evidence>
<dbReference type="Gene3D" id="2.60.40.2040">
    <property type="entry name" value="CFA/I fimbrial subunit E, pilin domain"/>
    <property type="match status" value="1"/>
</dbReference>
<dbReference type="Pfam" id="PF04449">
    <property type="entry name" value="Fimbrial_CS1"/>
    <property type="match status" value="1"/>
</dbReference>
<evidence type="ECO:0000313" key="2">
    <source>
        <dbReference type="EMBL" id="AAQ19775.1"/>
    </source>
</evidence>
<accession>Q5SGE4</accession>
<name>Q5SGE4_ECOLX</name>
<dbReference type="GO" id="GO:0009289">
    <property type="term" value="C:pilus"/>
    <property type="evidence" value="ECO:0007669"/>
    <property type="project" value="InterPro"/>
</dbReference>
<dbReference type="RefSeq" id="WP_074502572.1">
    <property type="nucleotide sequence ID" value="NZ_CP035880.1"/>
</dbReference>
<dbReference type="InterPro" id="IPR007540">
    <property type="entry name" value="Fimbrial_CS1-type"/>
</dbReference>
<protein>
    <submittedName>
        <fullName evidence="2">CsdA</fullName>
    </submittedName>
</protein>